<protein>
    <submittedName>
        <fullName evidence="2">Uncharacterized protein</fullName>
    </submittedName>
</protein>
<accession>A0A0H2XUF3</accession>
<evidence type="ECO:0000256" key="1">
    <source>
        <dbReference type="SAM" id="SignalP"/>
    </source>
</evidence>
<sequence precursor="true">MKNTLKTRERAMTITVTAAGGLTLAQMAQAALDGRQTTDTTASGAPQDEPIRIRAIDPQAQQAAMTKQLSMVGDLSMKLRGVTDALATSLQDIVAKRPDLADAQFDFATDAGRIKVVSKTMTDSDRAWIESTLNSNAGLVLATRDFHEQAVDIAAQGAAVRGDTFTDSDRAAASQAADARFHFMSLLNRSVAENPPPVAPGGHFTTQDGTTLTIEPSAGTARGTLALLDAARQLSSGAAIFVDSSGNKSYGMRTELVNVGFDVLAGYTPDGGNSVGFHEIA</sequence>
<feature type="signal peptide" evidence="1">
    <location>
        <begin position="1"/>
        <end position="30"/>
    </location>
</feature>
<dbReference type="AlphaFoldDB" id="A0A0H2XUF3"/>
<name>A0A0H2XUF3_BURO1</name>
<reference evidence="2" key="1">
    <citation type="submission" date="2006-05" db="EMBL/GenBank/DDBJ databases">
        <title>Complete sequence of chromosome 2 of Burkholderia cenocepacia AU 1054.</title>
        <authorList>
            <consortium name="US DOE Joint Genome Institute"/>
            <person name="Copeland A."/>
            <person name="Lucas S."/>
            <person name="Lapidus A."/>
            <person name="Barry K."/>
            <person name="Detter J.C."/>
            <person name="Glavina del Rio T."/>
            <person name="Hammon N."/>
            <person name="Israni S."/>
            <person name="Dalin E."/>
            <person name="Tice H."/>
            <person name="Pitluck S."/>
            <person name="Chain P."/>
            <person name="Malfatti S."/>
            <person name="Shin M."/>
            <person name="Vergez L."/>
            <person name="Schmutz J."/>
            <person name="Larimer F."/>
            <person name="Land M."/>
            <person name="Hauser L."/>
            <person name="Kyrpides N."/>
            <person name="Lykidis A."/>
            <person name="LiPuma J.J."/>
            <person name="Konstantinidis K."/>
            <person name="Tiedje J.M."/>
            <person name="Richardson P."/>
        </authorList>
    </citation>
    <scope>NUCLEOTIDE SEQUENCE [LARGE SCALE GENOMIC DNA]</scope>
    <source>
        <strain evidence="2">AU 1054</strain>
    </source>
</reference>
<feature type="chain" id="PRO_5002602262" evidence="1">
    <location>
        <begin position="31"/>
        <end position="281"/>
    </location>
</feature>
<proteinExistence type="predicted"/>
<evidence type="ECO:0000313" key="2">
    <source>
        <dbReference type="EMBL" id="ABF78125.1"/>
    </source>
</evidence>
<gene>
    <name evidence="2" type="ordered locus">Bcen_3230</name>
</gene>
<dbReference type="HOGENOM" id="CLU_989276_0_0_4"/>
<keyword evidence="1" id="KW-0732">Signal</keyword>
<dbReference type="EMBL" id="CP000379">
    <property type="protein sequence ID" value="ABF78125.1"/>
    <property type="molecule type" value="Genomic_DNA"/>
</dbReference>
<organism evidence="2">
    <name type="scientific">Burkholderia orbicola (strain AU 1054)</name>
    <dbReference type="NCBI Taxonomy" id="331271"/>
    <lineage>
        <taxon>Bacteria</taxon>
        <taxon>Pseudomonadati</taxon>
        <taxon>Pseudomonadota</taxon>
        <taxon>Betaproteobacteria</taxon>
        <taxon>Burkholderiales</taxon>
        <taxon>Burkholderiaceae</taxon>
        <taxon>Burkholderia</taxon>
        <taxon>Burkholderia cepacia complex</taxon>
        <taxon>Burkholderia orbicola</taxon>
    </lineage>
</organism>